<dbReference type="RefSeq" id="XP_007680960.1">
    <property type="nucleotide sequence ID" value="XM_007682770.1"/>
</dbReference>
<evidence type="ECO:0000313" key="5">
    <source>
        <dbReference type="Proteomes" id="UP000011761"/>
    </source>
</evidence>
<feature type="repeat" description="WD" evidence="3">
    <location>
        <begin position="297"/>
        <end position="331"/>
    </location>
</feature>
<dbReference type="AlphaFoldDB" id="M2MZ83"/>
<dbReference type="eggNOG" id="KOG1036">
    <property type="taxonomic scope" value="Eukaryota"/>
</dbReference>
<dbReference type="GeneID" id="19113726"/>
<reference evidence="4 5" key="1">
    <citation type="journal article" date="2012" name="PLoS Pathog.">
        <title>Diverse lifestyles and strategies of plant pathogenesis encoded in the genomes of eighteen Dothideomycetes fungi.</title>
        <authorList>
            <person name="Ohm R.A."/>
            <person name="Feau N."/>
            <person name="Henrissat B."/>
            <person name="Schoch C.L."/>
            <person name="Horwitz B.A."/>
            <person name="Barry K.W."/>
            <person name="Condon B.J."/>
            <person name="Copeland A.C."/>
            <person name="Dhillon B."/>
            <person name="Glaser F."/>
            <person name="Hesse C.N."/>
            <person name="Kosti I."/>
            <person name="LaButti K."/>
            <person name="Lindquist E.A."/>
            <person name="Lucas S."/>
            <person name="Salamov A.A."/>
            <person name="Bradshaw R.E."/>
            <person name="Ciuffetti L."/>
            <person name="Hamelin R.C."/>
            <person name="Kema G.H.J."/>
            <person name="Lawrence C."/>
            <person name="Scott J.A."/>
            <person name="Spatafora J.W."/>
            <person name="Turgeon B.G."/>
            <person name="de Wit P.J.G.M."/>
            <person name="Zhong S."/>
            <person name="Goodwin S.B."/>
            <person name="Grigoriev I.V."/>
        </authorList>
    </citation>
    <scope>NUCLEOTIDE SEQUENCE [LARGE SCALE GENOMIC DNA]</scope>
    <source>
        <strain evidence="4 5">UAMH 10762</strain>
    </source>
</reference>
<sequence length="403" mass="44446">MTSAQHDIPNPPTDTISSLQFSPSTTYIAVASWDRTVSIYKRAESDSDTPFAFSHRIQCRAPVLDLCWGADDSSLYCVGLDYDVRSLPNPNDPNGDDSQRVLSTHEAASNKIAYSREEDLLLSTSWDGTLHIHIHPSSQQDMRFTRLRLSAKPFALSLSVDKAVLAMAERKVSVYDLRALGMLVEQTGGTSDREDIQEGIQPWQQRESSLKFMTRALACMPDNTGFTIGSIEGRCGVEWFDPERQKDTYAFKCHRHVHESIADPADPDLGLTESELAEAKANPSKAYLEDLELVYPLNALAFHPLHGTFATGGGDGLVYVWDREAKKRVKVYDFGKEVESVACVDFSGDGRFMGVGLSPPLGAQDEGEEVEVERIRVVVRVLAEGELKGKGKVAKKKSGEGEA</sequence>
<dbReference type="SUPFAM" id="SSF50978">
    <property type="entry name" value="WD40 repeat-like"/>
    <property type="match status" value="1"/>
</dbReference>
<keyword evidence="5" id="KW-1185">Reference proteome</keyword>
<dbReference type="OrthoDB" id="10262475at2759"/>
<dbReference type="HOGENOM" id="CLU_038526_0_0_1"/>
<dbReference type="KEGG" id="bcom:BAUCODRAFT_39139"/>
<dbReference type="Proteomes" id="UP000011761">
    <property type="component" value="Unassembled WGS sequence"/>
</dbReference>
<dbReference type="SMART" id="SM00320">
    <property type="entry name" value="WD40"/>
    <property type="match status" value="3"/>
</dbReference>
<gene>
    <name evidence="4" type="ORF">BAUCODRAFT_39139</name>
</gene>
<accession>M2MZ83</accession>
<evidence type="ECO:0000256" key="3">
    <source>
        <dbReference type="PROSITE-ProRule" id="PRU00221"/>
    </source>
</evidence>
<evidence type="ECO:0000256" key="2">
    <source>
        <dbReference type="ARBA" id="ARBA00022737"/>
    </source>
</evidence>
<keyword evidence="1 3" id="KW-0853">WD repeat</keyword>
<keyword evidence="2" id="KW-0677">Repeat</keyword>
<dbReference type="OMA" id="WDSTLHI"/>
<evidence type="ECO:0000256" key="1">
    <source>
        <dbReference type="ARBA" id="ARBA00022574"/>
    </source>
</evidence>
<dbReference type="Pfam" id="PF00400">
    <property type="entry name" value="WD40"/>
    <property type="match status" value="3"/>
</dbReference>
<dbReference type="EMBL" id="KB445563">
    <property type="protein sequence ID" value="EMC91984.1"/>
    <property type="molecule type" value="Genomic_DNA"/>
</dbReference>
<dbReference type="Gene3D" id="2.130.10.10">
    <property type="entry name" value="YVTN repeat-like/Quinoprotein amine dehydrogenase"/>
    <property type="match status" value="1"/>
</dbReference>
<name>M2MZ83_BAUPA</name>
<organism evidence="4 5">
    <name type="scientific">Baudoinia panamericana (strain UAMH 10762)</name>
    <name type="common">Angels' share fungus</name>
    <name type="synonym">Baudoinia compniacensis (strain UAMH 10762)</name>
    <dbReference type="NCBI Taxonomy" id="717646"/>
    <lineage>
        <taxon>Eukaryota</taxon>
        <taxon>Fungi</taxon>
        <taxon>Dikarya</taxon>
        <taxon>Ascomycota</taxon>
        <taxon>Pezizomycotina</taxon>
        <taxon>Dothideomycetes</taxon>
        <taxon>Dothideomycetidae</taxon>
        <taxon>Mycosphaerellales</taxon>
        <taxon>Teratosphaeriaceae</taxon>
        <taxon>Baudoinia</taxon>
    </lineage>
</organism>
<dbReference type="InterPro" id="IPR015943">
    <property type="entry name" value="WD40/YVTN_repeat-like_dom_sf"/>
</dbReference>
<protein>
    <submittedName>
        <fullName evidence="4">Uncharacterized protein</fullName>
    </submittedName>
</protein>
<dbReference type="InterPro" id="IPR001680">
    <property type="entry name" value="WD40_rpt"/>
</dbReference>
<dbReference type="PROSITE" id="PS50082">
    <property type="entry name" value="WD_REPEATS_2"/>
    <property type="match status" value="1"/>
</dbReference>
<dbReference type="STRING" id="717646.M2MZ83"/>
<dbReference type="InterPro" id="IPR036322">
    <property type="entry name" value="WD40_repeat_dom_sf"/>
</dbReference>
<proteinExistence type="predicted"/>
<dbReference type="PANTHER" id="PTHR10971">
    <property type="entry name" value="MRNA EXPORT FACTOR AND BUB3"/>
    <property type="match status" value="1"/>
</dbReference>
<evidence type="ECO:0000313" key="4">
    <source>
        <dbReference type="EMBL" id="EMC91984.1"/>
    </source>
</evidence>